<comment type="function">
    <text evidence="5">Involved in urease metallocenter assembly. Binds nickel. Probably functions as a nickel donor during metallocenter assembly.</text>
</comment>
<name>A0A173XEG7_9CLOT</name>
<dbReference type="PIRSF" id="PIRSF036402">
    <property type="entry name" value="Ureas_acces_UreE"/>
    <property type="match status" value="1"/>
</dbReference>
<dbReference type="EMBL" id="CYZX01000001">
    <property type="protein sequence ID" value="CUN49720.1"/>
    <property type="molecule type" value="Genomic_DNA"/>
</dbReference>
<sequence length="151" mass="17779">MLFEKILGNLDELESTDGYHLEKIYIDSDDLVKRIIRVKSDHNHEHGISLDRGMKLRDGDILFNDGHNLVIVKVKSEDVLVIKPKDITEMAYIAHKLGNKHLPAHFEDDVMIVQYDYLVEDELRKDNINYSREDRRVKNAFTHVNFMEHKH</sequence>
<organism evidence="7 8">
    <name type="scientific">Clostridium disporicum</name>
    <dbReference type="NCBI Taxonomy" id="84024"/>
    <lineage>
        <taxon>Bacteria</taxon>
        <taxon>Bacillati</taxon>
        <taxon>Bacillota</taxon>
        <taxon>Clostridia</taxon>
        <taxon>Eubacteriales</taxon>
        <taxon>Clostridiaceae</taxon>
        <taxon>Clostridium</taxon>
    </lineage>
</organism>
<keyword evidence="3 5" id="KW-0533">Nickel</keyword>
<dbReference type="InterPro" id="IPR012406">
    <property type="entry name" value="UreE"/>
</dbReference>
<dbReference type="Gene3D" id="3.30.70.790">
    <property type="entry name" value="UreE, C-terminal domain"/>
    <property type="match status" value="1"/>
</dbReference>
<keyword evidence="2 5" id="KW-0963">Cytoplasm</keyword>
<evidence type="ECO:0000256" key="5">
    <source>
        <dbReference type="HAMAP-Rule" id="MF_00822"/>
    </source>
</evidence>
<dbReference type="RefSeq" id="WP_032118343.1">
    <property type="nucleotide sequence ID" value="NZ_CABIXQ010000001.1"/>
</dbReference>
<dbReference type="GO" id="GO:0051082">
    <property type="term" value="F:unfolded protein binding"/>
    <property type="evidence" value="ECO:0007669"/>
    <property type="project" value="UniProtKB-UniRule"/>
</dbReference>
<dbReference type="Pfam" id="PF02814">
    <property type="entry name" value="UreE_N"/>
    <property type="match status" value="1"/>
</dbReference>
<evidence type="ECO:0000256" key="1">
    <source>
        <dbReference type="ARBA" id="ARBA00004496"/>
    </source>
</evidence>
<dbReference type="OrthoDB" id="9810882at2"/>
<dbReference type="HAMAP" id="MF_00822">
    <property type="entry name" value="UreE"/>
    <property type="match status" value="1"/>
</dbReference>
<accession>A0A173XEG7</accession>
<dbReference type="SMART" id="SM00988">
    <property type="entry name" value="UreE_N"/>
    <property type="match status" value="1"/>
</dbReference>
<dbReference type="GO" id="GO:0065003">
    <property type="term" value="P:protein-containing complex assembly"/>
    <property type="evidence" value="ECO:0007669"/>
    <property type="project" value="InterPro"/>
</dbReference>
<dbReference type="InterPro" id="IPR004029">
    <property type="entry name" value="UreE_N"/>
</dbReference>
<comment type="subcellular location">
    <subcellularLocation>
        <location evidence="1 5">Cytoplasm</location>
    </subcellularLocation>
</comment>
<dbReference type="SUPFAM" id="SSF69287">
    <property type="entry name" value="Urease metallochaperone UreE, N-terminal domain"/>
    <property type="match status" value="1"/>
</dbReference>
<dbReference type="InterPro" id="IPR007864">
    <property type="entry name" value="UreE_C_dom"/>
</dbReference>
<dbReference type="CDD" id="cd00571">
    <property type="entry name" value="UreE"/>
    <property type="match status" value="1"/>
</dbReference>
<reference evidence="7 8" key="1">
    <citation type="submission" date="2015-09" db="EMBL/GenBank/DDBJ databases">
        <authorList>
            <consortium name="Pathogen Informatics"/>
        </authorList>
    </citation>
    <scope>NUCLEOTIDE SEQUENCE [LARGE SCALE GENOMIC DNA]</scope>
    <source>
        <strain evidence="7 8">2789STDY5834856</strain>
    </source>
</reference>
<evidence type="ECO:0000313" key="7">
    <source>
        <dbReference type="EMBL" id="CUN49720.1"/>
    </source>
</evidence>
<dbReference type="Pfam" id="PF05194">
    <property type="entry name" value="UreE_C"/>
    <property type="match status" value="1"/>
</dbReference>
<protein>
    <recommendedName>
        <fullName evidence="5">Urease accessory protein UreE</fullName>
    </recommendedName>
</protein>
<dbReference type="GO" id="GO:0006457">
    <property type="term" value="P:protein folding"/>
    <property type="evidence" value="ECO:0007669"/>
    <property type="project" value="InterPro"/>
</dbReference>
<feature type="domain" description="UreE urease accessory N-terminal" evidence="6">
    <location>
        <begin position="6"/>
        <end position="70"/>
    </location>
</feature>
<dbReference type="InterPro" id="IPR036118">
    <property type="entry name" value="UreE_N_sf"/>
</dbReference>
<dbReference type="GO" id="GO:0005737">
    <property type="term" value="C:cytoplasm"/>
    <property type="evidence" value="ECO:0007669"/>
    <property type="project" value="UniProtKB-SubCell"/>
</dbReference>
<dbReference type="GO" id="GO:0016151">
    <property type="term" value="F:nickel cation binding"/>
    <property type="evidence" value="ECO:0007669"/>
    <property type="project" value="UniProtKB-UniRule"/>
</dbReference>
<dbReference type="AlphaFoldDB" id="A0A173XEG7"/>
<evidence type="ECO:0000256" key="3">
    <source>
        <dbReference type="ARBA" id="ARBA00022596"/>
    </source>
</evidence>
<evidence type="ECO:0000256" key="4">
    <source>
        <dbReference type="ARBA" id="ARBA00023186"/>
    </source>
</evidence>
<dbReference type="Proteomes" id="UP000095594">
    <property type="component" value="Unassembled WGS sequence"/>
</dbReference>
<dbReference type="GO" id="GO:0019627">
    <property type="term" value="P:urea metabolic process"/>
    <property type="evidence" value="ECO:0007669"/>
    <property type="project" value="InterPro"/>
</dbReference>
<evidence type="ECO:0000256" key="2">
    <source>
        <dbReference type="ARBA" id="ARBA00022490"/>
    </source>
</evidence>
<proteinExistence type="inferred from homology"/>
<dbReference type="SUPFAM" id="SSF69737">
    <property type="entry name" value="Urease metallochaperone UreE, C-terminal domain"/>
    <property type="match status" value="1"/>
</dbReference>
<evidence type="ECO:0000259" key="6">
    <source>
        <dbReference type="SMART" id="SM00988"/>
    </source>
</evidence>
<evidence type="ECO:0000313" key="8">
    <source>
        <dbReference type="Proteomes" id="UP000095594"/>
    </source>
</evidence>
<dbReference type="Gene3D" id="2.60.260.20">
    <property type="entry name" value="Urease metallochaperone UreE, N-terminal domain"/>
    <property type="match status" value="1"/>
</dbReference>
<comment type="similarity">
    <text evidence="5">Belongs to the UreE family.</text>
</comment>
<gene>
    <name evidence="7" type="primary">ureE_2</name>
    <name evidence="5" type="synonym">ureE</name>
    <name evidence="7" type="ORF">ERS852471_00017</name>
</gene>
<keyword evidence="4 5" id="KW-0143">Chaperone</keyword>